<dbReference type="EMBL" id="CP026249">
    <property type="protein sequence ID" value="AWP03580.1"/>
    <property type="molecule type" value="Genomic_DNA"/>
</dbReference>
<feature type="non-terminal residue" evidence="2">
    <location>
        <position position="90"/>
    </location>
</feature>
<name>A0A2U9BIJ2_SCOMX</name>
<evidence type="ECO:0000313" key="2">
    <source>
        <dbReference type="EMBL" id="AWP03580.1"/>
    </source>
</evidence>
<evidence type="ECO:0000313" key="3">
    <source>
        <dbReference type="Proteomes" id="UP000246464"/>
    </source>
</evidence>
<sequence length="90" mass="10225">MHVPDFTTNPRHFSSYRFEYSSNTLRFPRSARRLKSSHEEAAASAAELWIISEVNPRGFTPSRTASPHRNALLHMDKEEQSSGANPPKTQ</sequence>
<dbReference type="Proteomes" id="UP000246464">
    <property type="component" value="Chromosome 7"/>
</dbReference>
<dbReference type="AlphaFoldDB" id="A0A2U9BIJ2"/>
<evidence type="ECO:0000256" key="1">
    <source>
        <dbReference type="SAM" id="MobiDB-lite"/>
    </source>
</evidence>
<reference evidence="2 3" key="1">
    <citation type="submission" date="2017-12" db="EMBL/GenBank/DDBJ databases">
        <title>Integrating genomic resources of turbot (Scophthalmus maximus) in depth evaluation of genetic and physical mapping variation across individuals.</title>
        <authorList>
            <person name="Martinez P."/>
        </authorList>
    </citation>
    <scope>NUCLEOTIDE SEQUENCE [LARGE SCALE GENOMIC DNA]</scope>
</reference>
<gene>
    <name evidence="2" type="ORF">SMAX5B_019506</name>
</gene>
<organism evidence="2 3">
    <name type="scientific">Scophthalmus maximus</name>
    <name type="common">Turbot</name>
    <name type="synonym">Psetta maxima</name>
    <dbReference type="NCBI Taxonomy" id="52904"/>
    <lineage>
        <taxon>Eukaryota</taxon>
        <taxon>Metazoa</taxon>
        <taxon>Chordata</taxon>
        <taxon>Craniata</taxon>
        <taxon>Vertebrata</taxon>
        <taxon>Euteleostomi</taxon>
        <taxon>Actinopterygii</taxon>
        <taxon>Neopterygii</taxon>
        <taxon>Teleostei</taxon>
        <taxon>Neoteleostei</taxon>
        <taxon>Acanthomorphata</taxon>
        <taxon>Carangaria</taxon>
        <taxon>Pleuronectiformes</taxon>
        <taxon>Pleuronectoidei</taxon>
        <taxon>Scophthalmidae</taxon>
        <taxon>Scophthalmus</taxon>
    </lineage>
</organism>
<proteinExistence type="predicted"/>
<keyword evidence="3" id="KW-1185">Reference proteome</keyword>
<feature type="region of interest" description="Disordered" evidence="1">
    <location>
        <begin position="57"/>
        <end position="90"/>
    </location>
</feature>
<protein>
    <submittedName>
        <fullName evidence="2">Uncharacterized protein</fullName>
    </submittedName>
</protein>
<accession>A0A2U9BIJ2</accession>
<feature type="compositionally biased region" description="Polar residues" evidence="1">
    <location>
        <begin position="81"/>
        <end position="90"/>
    </location>
</feature>